<evidence type="ECO:0000313" key="3">
    <source>
        <dbReference type="Proteomes" id="UP000784294"/>
    </source>
</evidence>
<gene>
    <name evidence="2" type="ORF">PXEA_LOCUS26857</name>
</gene>
<feature type="region of interest" description="Disordered" evidence="1">
    <location>
        <begin position="114"/>
        <end position="138"/>
    </location>
</feature>
<feature type="region of interest" description="Disordered" evidence="1">
    <location>
        <begin position="22"/>
        <end position="99"/>
    </location>
</feature>
<dbReference type="AlphaFoldDB" id="A0A448XCI9"/>
<evidence type="ECO:0000313" key="2">
    <source>
        <dbReference type="EMBL" id="VEL33417.1"/>
    </source>
</evidence>
<evidence type="ECO:0000256" key="1">
    <source>
        <dbReference type="SAM" id="MobiDB-lite"/>
    </source>
</evidence>
<proteinExistence type="predicted"/>
<name>A0A448XCI9_9PLAT</name>
<accession>A0A448XCI9</accession>
<feature type="compositionally biased region" description="Low complexity" evidence="1">
    <location>
        <begin position="33"/>
        <end position="49"/>
    </location>
</feature>
<reference evidence="2" key="1">
    <citation type="submission" date="2018-11" db="EMBL/GenBank/DDBJ databases">
        <authorList>
            <consortium name="Pathogen Informatics"/>
        </authorList>
    </citation>
    <scope>NUCLEOTIDE SEQUENCE</scope>
</reference>
<feature type="compositionally biased region" description="Basic and acidic residues" evidence="1">
    <location>
        <begin position="123"/>
        <end position="132"/>
    </location>
</feature>
<sequence>MDGRTDERSYCIGGITSGVVSASEAADSHACLRPRAAAPPSSRRVSTPAHTRTRRSQQRPSPDRHHMHTCTHAGTHTARTDVRTGRQQHSVWQSRPRRRLRRRAELSAFELSHQHAAPSRTHAHTDGLDRRQCTHPHQQACRHDATTHTHLPAAAKLPRHKTPRPAPSCRTGPLCPFAPPLALGDLEASPPSVAIATDHHWSLIPRPDSPPAPQSR</sequence>
<protein>
    <submittedName>
        <fullName evidence="2">Uncharacterized protein</fullName>
    </submittedName>
</protein>
<keyword evidence="3" id="KW-1185">Reference proteome</keyword>
<comment type="caution">
    <text evidence="2">The sequence shown here is derived from an EMBL/GenBank/DDBJ whole genome shotgun (WGS) entry which is preliminary data.</text>
</comment>
<dbReference type="Proteomes" id="UP000784294">
    <property type="component" value="Unassembled WGS sequence"/>
</dbReference>
<dbReference type="EMBL" id="CAAALY010245749">
    <property type="protein sequence ID" value="VEL33417.1"/>
    <property type="molecule type" value="Genomic_DNA"/>
</dbReference>
<organism evidence="2 3">
    <name type="scientific">Protopolystoma xenopodis</name>
    <dbReference type="NCBI Taxonomy" id="117903"/>
    <lineage>
        <taxon>Eukaryota</taxon>
        <taxon>Metazoa</taxon>
        <taxon>Spiralia</taxon>
        <taxon>Lophotrochozoa</taxon>
        <taxon>Platyhelminthes</taxon>
        <taxon>Monogenea</taxon>
        <taxon>Polyopisthocotylea</taxon>
        <taxon>Polystomatidea</taxon>
        <taxon>Polystomatidae</taxon>
        <taxon>Protopolystoma</taxon>
    </lineage>
</organism>